<dbReference type="PANTHER" id="PTHR30441:SF4">
    <property type="entry name" value="PROTEIN ASMA"/>
    <property type="match status" value="1"/>
</dbReference>
<evidence type="ECO:0000313" key="4">
    <source>
        <dbReference type="Proteomes" id="UP000825701"/>
    </source>
</evidence>
<dbReference type="Pfam" id="PF05170">
    <property type="entry name" value="AsmA"/>
    <property type="match status" value="1"/>
</dbReference>
<evidence type="ECO:0000259" key="2">
    <source>
        <dbReference type="Pfam" id="PF05170"/>
    </source>
</evidence>
<sequence>MRRAALGLAGAVAIAAAAASFAVSRAPLDGAGDRLIAELQHATGLEVRVNGATAVELFPSPRVRVDGVSLARPGEAPFAAARGLVGRISLSALLLGRIELAEVTFDQPQIALDRAPFANVATALRARTAATPPAIRLADGRLEWRGRVVDKIEAGLALPRDGGPLALSGYGRFADRQVEGMIQLADVGAFARRDSSPFRGRFEGGGARVLFDGEAVDDGAGVRLTGDVSFRADALSSTLRWFGFGPRLDRALGAEVSFAGQGQLDGAGLQISNAELDLGGETFLGAGRLTSGAGGLAVEATLDAGSVDLGPYFDLVAPDALADDGRWSVASLNFGSLRGWTLDLRLSADALRLGGLRLEQPAVTAVVANGGLDLSIGEASAYGGAVGGRLSLEPDGDGAVMRVEGAASDVALGDALEAVFGRKPIAGRMTAEISLEGRGASPVELAAALAGRIEARLADGALERVSRSRTLALAGLTGEIAFSRAEARMTVANGVAKADPVTVEGPRASFALAGEASLIERTVALQGFVKPSEGGWTLPVRVEGPLFAPKLRPDLSGRAPRGEASKLER</sequence>
<reference evidence="3" key="1">
    <citation type="submission" date="2021-08" db="EMBL/GenBank/DDBJ databases">
        <authorList>
            <person name="Zhang H."/>
            <person name="Xu M."/>
            <person name="Yu Z."/>
            <person name="Yang L."/>
            <person name="Cai Y."/>
        </authorList>
    </citation>
    <scope>NUCLEOTIDE SEQUENCE</scope>
    <source>
        <strain evidence="3">CHL1</strain>
    </source>
</reference>
<organism evidence="3 4">
    <name type="scientific">Chenggangzhangella methanolivorans</name>
    <dbReference type="NCBI Taxonomy" id="1437009"/>
    <lineage>
        <taxon>Bacteria</taxon>
        <taxon>Pseudomonadati</taxon>
        <taxon>Pseudomonadota</taxon>
        <taxon>Alphaproteobacteria</taxon>
        <taxon>Hyphomicrobiales</taxon>
        <taxon>Methylopilaceae</taxon>
        <taxon>Chenggangzhangella</taxon>
    </lineage>
</organism>
<proteinExistence type="predicted"/>
<name>A0A9E6UKX6_9HYPH</name>
<dbReference type="AlphaFoldDB" id="A0A9E6UKX6"/>
<keyword evidence="1" id="KW-0732">Signal</keyword>
<dbReference type="EMBL" id="CP081869">
    <property type="protein sequence ID" value="QZN98365.1"/>
    <property type="molecule type" value="Genomic_DNA"/>
</dbReference>
<dbReference type="RefSeq" id="WP_261401274.1">
    <property type="nucleotide sequence ID" value="NZ_CP081869.1"/>
</dbReference>
<evidence type="ECO:0000256" key="1">
    <source>
        <dbReference type="SAM" id="SignalP"/>
    </source>
</evidence>
<dbReference type="InterPro" id="IPR052894">
    <property type="entry name" value="AsmA-related"/>
</dbReference>
<feature type="chain" id="PRO_5038434411" evidence="1">
    <location>
        <begin position="23"/>
        <end position="569"/>
    </location>
</feature>
<gene>
    <name evidence="3" type="ORF">K6K41_14730</name>
</gene>
<feature type="domain" description="AsmA" evidence="2">
    <location>
        <begin position="323"/>
        <end position="497"/>
    </location>
</feature>
<dbReference type="KEGG" id="cmet:K6K41_14730"/>
<evidence type="ECO:0000313" key="3">
    <source>
        <dbReference type="EMBL" id="QZN98365.1"/>
    </source>
</evidence>
<dbReference type="PANTHER" id="PTHR30441">
    <property type="entry name" value="DUF748 DOMAIN-CONTAINING PROTEIN"/>
    <property type="match status" value="1"/>
</dbReference>
<accession>A0A9E6UKX6</accession>
<dbReference type="InterPro" id="IPR007844">
    <property type="entry name" value="AsmA"/>
</dbReference>
<keyword evidence="4" id="KW-1185">Reference proteome</keyword>
<dbReference type="Proteomes" id="UP000825701">
    <property type="component" value="Chromosome"/>
</dbReference>
<protein>
    <submittedName>
        <fullName evidence="3">AsmA family protein</fullName>
    </submittedName>
</protein>
<dbReference type="GO" id="GO:0005886">
    <property type="term" value="C:plasma membrane"/>
    <property type="evidence" value="ECO:0007669"/>
    <property type="project" value="TreeGrafter"/>
</dbReference>
<dbReference type="GO" id="GO:0090313">
    <property type="term" value="P:regulation of protein targeting to membrane"/>
    <property type="evidence" value="ECO:0007669"/>
    <property type="project" value="TreeGrafter"/>
</dbReference>
<feature type="signal peptide" evidence="1">
    <location>
        <begin position="1"/>
        <end position="22"/>
    </location>
</feature>